<keyword evidence="3" id="KW-1185">Reference proteome</keyword>
<proteinExistence type="predicted"/>
<dbReference type="EMBL" id="KE345705">
    <property type="protein sequence ID" value="EXC11818.1"/>
    <property type="molecule type" value="Genomic_DNA"/>
</dbReference>
<dbReference type="eggNOG" id="KOG1187">
    <property type="taxonomic scope" value="Eukaryota"/>
</dbReference>
<dbReference type="PANTHER" id="PTHR45621">
    <property type="entry name" value="OS01G0588500 PROTEIN-RELATED"/>
    <property type="match status" value="1"/>
</dbReference>
<evidence type="ECO:0000313" key="3">
    <source>
        <dbReference type="Proteomes" id="UP000030645"/>
    </source>
</evidence>
<protein>
    <recommendedName>
        <fullName evidence="4">Serine/threonine-protein kinase</fullName>
    </recommendedName>
</protein>
<accession>W9RVB0</accession>
<dbReference type="Proteomes" id="UP000030645">
    <property type="component" value="Unassembled WGS sequence"/>
</dbReference>
<dbReference type="OrthoDB" id="1936432at2759"/>
<feature type="compositionally biased region" description="Low complexity" evidence="1">
    <location>
        <begin position="94"/>
        <end position="106"/>
    </location>
</feature>
<feature type="compositionally biased region" description="Basic and acidic residues" evidence="1">
    <location>
        <begin position="82"/>
        <end position="93"/>
    </location>
</feature>
<name>W9RVB0_9ROSA</name>
<gene>
    <name evidence="2" type="ORF">L484_009229</name>
</gene>
<evidence type="ECO:0008006" key="4">
    <source>
        <dbReference type="Google" id="ProtNLM"/>
    </source>
</evidence>
<dbReference type="InterPro" id="IPR050823">
    <property type="entry name" value="Plant_Ser_Thr_Prot_Kinase"/>
</dbReference>
<dbReference type="KEGG" id="mnt:21392573"/>
<dbReference type="AlphaFoldDB" id="W9RVB0"/>
<dbReference type="Gene3D" id="1.10.510.10">
    <property type="entry name" value="Transferase(Phosphotransferase) domain 1"/>
    <property type="match status" value="1"/>
</dbReference>
<reference evidence="3" key="1">
    <citation type="submission" date="2013-01" db="EMBL/GenBank/DDBJ databases">
        <title>Draft Genome Sequence of a Mulberry Tree, Morus notabilis C.K. Schneid.</title>
        <authorList>
            <person name="He N."/>
            <person name="Zhao S."/>
        </authorList>
    </citation>
    <scope>NUCLEOTIDE SEQUENCE</scope>
</reference>
<dbReference type="InterPro" id="IPR011009">
    <property type="entry name" value="Kinase-like_dom_sf"/>
</dbReference>
<evidence type="ECO:0000256" key="1">
    <source>
        <dbReference type="SAM" id="MobiDB-lite"/>
    </source>
</evidence>
<dbReference type="STRING" id="981085.W9RVB0"/>
<sequence>MLSGQQAIDKNRPTGQHNLVDWAKPYLTNKCRFLHVLKASTLLVWTPKAANLALQCLAIDSKYRPNMDEVVTALEQLQDSKDIPKGAHNETCKSSRSSAANSSKSHYSYPWPSNSLLRFSLRRGHFF</sequence>
<feature type="region of interest" description="Disordered" evidence="1">
    <location>
        <begin position="82"/>
        <end position="106"/>
    </location>
</feature>
<dbReference type="SUPFAM" id="SSF56112">
    <property type="entry name" value="Protein kinase-like (PK-like)"/>
    <property type="match status" value="1"/>
</dbReference>
<evidence type="ECO:0000313" key="2">
    <source>
        <dbReference type="EMBL" id="EXC11818.1"/>
    </source>
</evidence>
<organism evidence="2 3">
    <name type="scientific">Morus notabilis</name>
    <dbReference type="NCBI Taxonomy" id="981085"/>
    <lineage>
        <taxon>Eukaryota</taxon>
        <taxon>Viridiplantae</taxon>
        <taxon>Streptophyta</taxon>
        <taxon>Embryophyta</taxon>
        <taxon>Tracheophyta</taxon>
        <taxon>Spermatophyta</taxon>
        <taxon>Magnoliopsida</taxon>
        <taxon>eudicotyledons</taxon>
        <taxon>Gunneridae</taxon>
        <taxon>Pentapetalae</taxon>
        <taxon>rosids</taxon>
        <taxon>fabids</taxon>
        <taxon>Rosales</taxon>
        <taxon>Moraceae</taxon>
        <taxon>Moreae</taxon>
        <taxon>Morus</taxon>
    </lineage>
</organism>